<evidence type="ECO:0000256" key="1">
    <source>
        <dbReference type="ARBA" id="ARBA00022741"/>
    </source>
</evidence>
<dbReference type="EMBL" id="SGXD01000002">
    <property type="protein sequence ID" value="RZS90123.1"/>
    <property type="molecule type" value="Genomic_DNA"/>
</dbReference>
<name>A0A4Q7NSL0_9ACTN</name>
<dbReference type="AlphaFoldDB" id="A0A4Q7NSL0"/>
<keyword evidence="1" id="KW-0547">Nucleotide-binding</keyword>
<evidence type="ECO:0000256" key="2">
    <source>
        <dbReference type="ARBA" id="ARBA00022840"/>
    </source>
</evidence>
<dbReference type="GO" id="GO:0009898">
    <property type="term" value="C:cytoplasmic side of plasma membrane"/>
    <property type="evidence" value="ECO:0007669"/>
    <property type="project" value="TreeGrafter"/>
</dbReference>
<dbReference type="GO" id="GO:0005829">
    <property type="term" value="C:cytosol"/>
    <property type="evidence" value="ECO:0007669"/>
    <property type="project" value="TreeGrafter"/>
</dbReference>
<proteinExistence type="predicted"/>
<keyword evidence="4" id="KW-1185">Reference proteome</keyword>
<accession>A0A4Q7NSL0</accession>
<dbReference type="Proteomes" id="UP000293638">
    <property type="component" value="Unassembled WGS sequence"/>
</dbReference>
<dbReference type="RefSeq" id="WP_130492624.1">
    <property type="nucleotide sequence ID" value="NZ_SGXD01000002.1"/>
</dbReference>
<reference evidence="3 4" key="1">
    <citation type="submission" date="2019-02" db="EMBL/GenBank/DDBJ databases">
        <title>Genomic Encyclopedia of Type Strains, Phase IV (KMG-IV): sequencing the most valuable type-strain genomes for metagenomic binning, comparative biology and taxonomic classification.</title>
        <authorList>
            <person name="Goeker M."/>
        </authorList>
    </citation>
    <scope>NUCLEOTIDE SEQUENCE [LARGE SCALE GENOMIC DNA]</scope>
    <source>
        <strain evidence="3 4">DSM 45622</strain>
    </source>
</reference>
<dbReference type="GO" id="GO:0051782">
    <property type="term" value="P:negative regulation of cell division"/>
    <property type="evidence" value="ECO:0007669"/>
    <property type="project" value="TreeGrafter"/>
</dbReference>
<dbReference type="SUPFAM" id="SSF52540">
    <property type="entry name" value="P-loop containing nucleoside triphosphate hydrolases"/>
    <property type="match status" value="1"/>
</dbReference>
<sequence length="431" mass="44090">MTGLLVALPGAPFEGELVGRIEHGGGALRVVRRCVELADLLAAAAAGSGEVALVGADLRRLDRDAVARLHASGVAVLGVAAATDDHGRERLRAAGVAPVLAADAPLAALEEAVSLALERLGGTARGWADPAAALPLVADLPAEEAPEPAVEGTVVAVWGPAGAPGRSTVALGLASEAAALGVPTVLVDADTYGGVLAQALGLLDEAPGLAAAVRLAATGGLDVAALGRLAPEVSPRLRLLTGIPRAERWPELRPAALEDVLRAARGLGALVVVDCGFCLEQDEELSFDVAAPRRNAATLVALEQADVVLAVGSADPLGLQRLVRGLRELRDAVPVADPRVLVNRVRRSVVGPRPEQQLRDALVRYAGVADAVLVPEDRAGLDAALLAGRTLAEAAPGSPVREPLRALAAELTGTAPRRRRRSARRWAAARA</sequence>
<keyword evidence="2" id="KW-0067">ATP-binding</keyword>
<evidence type="ECO:0000313" key="4">
    <source>
        <dbReference type="Proteomes" id="UP000293638"/>
    </source>
</evidence>
<protein>
    <submittedName>
        <fullName evidence="3">Flp pilus assembly CpaE family ATPase</fullName>
    </submittedName>
</protein>
<dbReference type="InterPro" id="IPR050625">
    <property type="entry name" value="ParA/MinD_ATPase"/>
</dbReference>
<gene>
    <name evidence="3" type="ORF">EV189_1906</name>
</gene>
<dbReference type="PANTHER" id="PTHR43384">
    <property type="entry name" value="SEPTUM SITE-DETERMINING PROTEIN MIND HOMOLOG, CHLOROPLASTIC-RELATED"/>
    <property type="match status" value="1"/>
</dbReference>
<dbReference type="GO" id="GO:0005524">
    <property type="term" value="F:ATP binding"/>
    <property type="evidence" value="ECO:0007669"/>
    <property type="project" value="UniProtKB-KW"/>
</dbReference>
<dbReference type="OrthoDB" id="3217709at2"/>
<comment type="caution">
    <text evidence="3">The sequence shown here is derived from an EMBL/GenBank/DDBJ whole genome shotgun (WGS) entry which is preliminary data.</text>
</comment>
<organism evidence="3 4">
    <name type="scientific">Motilibacter rhizosphaerae</name>
    <dbReference type="NCBI Taxonomy" id="598652"/>
    <lineage>
        <taxon>Bacteria</taxon>
        <taxon>Bacillati</taxon>
        <taxon>Actinomycetota</taxon>
        <taxon>Actinomycetes</taxon>
        <taxon>Motilibacterales</taxon>
        <taxon>Motilibacteraceae</taxon>
        <taxon>Motilibacter</taxon>
    </lineage>
</organism>
<evidence type="ECO:0000313" key="3">
    <source>
        <dbReference type="EMBL" id="RZS90123.1"/>
    </source>
</evidence>
<dbReference type="InterPro" id="IPR027417">
    <property type="entry name" value="P-loop_NTPase"/>
</dbReference>
<dbReference type="GO" id="GO:0016887">
    <property type="term" value="F:ATP hydrolysis activity"/>
    <property type="evidence" value="ECO:0007669"/>
    <property type="project" value="TreeGrafter"/>
</dbReference>
<dbReference type="PANTHER" id="PTHR43384:SF6">
    <property type="entry name" value="SEPTUM SITE-DETERMINING PROTEIN MIND HOMOLOG, CHLOROPLASTIC"/>
    <property type="match status" value="1"/>
</dbReference>
<dbReference type="Gene3D" id="3.40.50.300">
    <property type="entry name" value="P-loop containing nucleotide triphosphate hydrolases"/>
    <property type="match status" value="1"/>
</dbReference>